<keyword evidence="7 8" id="KW-0464">Manganese</keyword>
<feature type="active site" evidence="8">
    <location>
        <position position="355"/>
    </location>
</feature>
<evidence type="ECO:0000259" key="9">
    <source>
        <dbReference type="PROSITE" id="PS00631"/>
    </source>
</evidence>
<dbReference type="SUPFAM" id="SSF52949">
    <property type="entry name" value="Macro domain-like"/>
    <property type="match status" value="1"/>
</dbReference>
<dbReference type="Gene3D" id="3.40.630.10">
    <property type="entry name" value="Zn peptidases"/>
    <property type="match status" value="1"/>
</dbReference>
<feature type="binding site" evidence="8">
    <location>
        <position position="274"/>
    </location>
    <ligand>
        <name>Mn(2+)</name>
        <dbReference type="ChEBI" id="CHEBI:29035"/>
        <label>2</label>
    </ligand>
</feature>
<comment type="caution">
    <text evidence="10">The sequence shown here is derived from an EMBL/GenBank/DDBJ whole genome shotgun (WGS) entry which is preliminary data.</text>
</comment>
<comment type="similarity">
    <text evidence="3 8">Belongs to the peptidase M17 family.</text>
</comment>
<dbReference type="CDD" id="cd00433">
    <property type="entry name" value="Peptidase_M17"/>
    <property type="match status" value="1"/>
</dbReference>
<comment type="catalytic activity">
    <reaction evidence="1 8">
        <text>Release of an N-terminal amino acid, Xaa-|-Yaa-, in which Xaa is preferably Leu, but may be other amino acids including Pro although not Arg or Lys, and Yaa may be Pro. Amino acid amides and methyl esters are also readily hydrolyzed, but rates on arylamides are exceedingly low.</text>
        <dbReference type="EC" id="3.4.11.1"/>
    </reaction>
</comment>
<feature type="binding site" evidence="8">
    <location>
        <position position="351"/>
    </location>
    <ligand>
        <name>Mn(2+)</name>
        <dbReference type="ChEBI" id="CHEBI:29035"/>
        <label>1</label>
    </ligand>
</feature>
<dbReference type="PROSITE" id="PS00631">
    <property type="entry name" value="CYTOSOL_AP"/>
    <property type="match status" value="1"/>
</dbReference>
<feature type="binding site" evidence="8">
    <location>
        <position position="269"/>
    </location>
    <ligand>
        <name>Mn(2+)</name>
        <dbReference type="ChEBI" id="CHEBI:29035"/>
        <label>2</label>
    </ligand>
</feature>
<comment type="cofactor">
    <cofactor evidence="8">
        <name>Mn(2+)</name>
        <dbReference type="ChEBI" id="CHEBI:29035"/>
    </cofactor>
    <text evidence="8">Binds 2 manganese ions per subunit.</text>
</comment>
<dbReference type="NCBIfam" id="NF002077">
    <property type="entry name" value="PRK00913.2-4"/>
    <property type="match status" value="1"/>
</dbReference>
<evidence type="ECO:0000256" key="8">
    <source>
        <dbReference type="HAMAP-Rule" id="MF_00181"/>
    </source>
</evidence>
<evidence type="ECO:0000256" key="7">
    <source>
        <dbReference type="ARBA" id="ARBA00023211"/>
    </source>
</evidence>
<dbReference type="PRINTS" id="PR00481">
    <property type="entry name" value="LAMNOPPTDASE"/>
</dbReference>
<name>A0A7U7IZZ8_9PROT</name>
<accession>A0A7U7IZZ8</accession>
<comment type="subcellular location">
    <subcellularLocation>
        <location evidence="8">Cytoplasm</location>
    </subcellularLocation>
</comment>
<dbReference type="GO" id="GO:0070006">
    <property type="term" value="F:metalloaminopeptidase activity"/>
    <property type="evidence" value="ECO:0007669"/>
    <property type="project" value="InterPro"/>
</dbReference>
<evidence type="ECO:0000256" key="6">
    <source>
        <dbReference type="ARBA" id="ARBA00022801"/>
    </source>
</evidence>
<evidence type="ECO:0000256" key="4">
    <source>
        <dbReference type="ARBA" id="ARBA00022438"/>
    </source>
</evidence>
<evidence type="ECO:0000313" key="10">
    <source>
        <dbReference type="EMBL" id="CDG32839.1"/>
    </source>
</evidence>
<dbReference type="EC" id="3.4.11.10" evidence="8"/>
<dbReference type="PANTHER" id="PTHR11963">
    <property type="entry name" value="LEUCINE AMINOPEPTIDASE-RELATED"/>
    <property type="match status" value="1"/>
</dbReference>
<reference evidence="10 11" key="1">
    <citation type="journal article" date="2014" name="Genome Biol. Evol.">
        <title>Acetic acid bacteria genomes reveal functional traits for adaptation to life in insect guts.</title>
        <authorList>
            <person name="Chouaia B."/>
            <person name="Gaiarsa S."/>
            <person name="Crotti E."/>
            <person name="Comandatore F."/>
            <person name="Degli Esposti M."/>
            <person name="Ricci I."/>
            <person name="Alma A."/>
            <person name="Favia G."/>
            <person name="Bandi C."/>
            <person name="Daffonchio D."/>
        </authorList>
    </citation>
    <scope>NUCLEOTIDE SEQUENCE [LARGE SCALE GENOMIC DNA]</scope>
    <source>
        <strain evidence="11">AM169</strain>
    </source>
</reference>
<keyword evidence="6 8" id="KW-0378">Hydrolase</keyword>
<evidence type="ECO:0000256" key="1">
    <source>
        <dbReference type="ARBA" id="ARBA00000135"/>
    </source>
</evidence>
<keyword evidence="5 8" id="KW-0645">Protease</keyword>
<dbReference type="EMBL" id="CBLY010000002">
    <property type="protein sequence ID" value="CDG32839.1"/>
    <property type="molecule type" value="Genomic_DNA"/>
</dbReference>
<organism evidence="10 11">
    <name type="scientific">Parasaccharibacter apium</name>
    <dbReference type="NCBI Taxonomy" id="1510841"/>
    <lineage>
        <taxon>Bacteria</taxon>
        <taxon>Pseudomonadati</taxon>
        <taxon>Pseudomonadota</taxon>
        <taxon>Alphaproteobacteria</taxon>
        <taxon>Acetobacterales</taxon>
        <taxon>Acetobacteraceae</taxon>
        <taxon>Parasaccharibacter</taxon>
    </lineage>
</organism>
<dbReference type="HAMAP" id="MF_00181">
    <property type="entry name" value="Cytosol_peptidase_M17"/>
    <property type="match status" value="1"/>
</dbReference>
<reference evidence="10 11" key="2">
    <citation type="journal article" date="2014" name="PLoS ONE">
        <title>Evolution of mitochondria reconstructed from the energy metabolism of living bacteria.</title>
        <authorList>
            <person name="Degli Esposti M."/>
            <person name="Chouaia B."/>
            <person name="Comandatore F."/>
            <person name="Crotti E."/>
            <person name="Sassera D."/>
            <person name="Lievens P.M."/>
            <person name="Daffonchio D."/>
            <person name="Bandi C."/>
        </authorList>
    </citation>
    <scope>NUCLEOTIDE SEQUENCE [LARGE SCALE GENOMIC DNA]</scope>
    <source>
        <strain evidence="11">AM169</strain>
    </source>
</reference>
<dbReference type="GO" id="GO:0030145">
    <property type="term" value="F:manganese ion binding"/>
    <property type="evidence" value="ECO:0007669"/>
    <property type="project" value="UniProtKB-UniRule"/>
</dbReference>
<dbReference type="Pfam" id="PF02789">
    <property type="entry name" value="Peptidase_M17_N"/>
    <property type="match status" value="1"/>
</dbReference>
<dbReference type="InterPro" id="IPR043472">
    <property type="entry name" value="Macro_dom-like"/>
</dbReference>
<evidence type="ECO:0000256" key="5">
    <source>
        <dbReference type="ARBA" id="ARBA00022670"/>
    </source>
</evidence>
<feature type="binding site" evidence="8">
    <location>
        <position position="353"/>
    </location>
    <ligand>
        <name>Mn(2+)</name>
        <dbReference type="ChEBI" id="CHEBI:29035"/>
        <label>2</label>
    </ligand>
</feature>
<dbReference type="NCBIfam" id="NF002074">
    <property type="entry name" value="PRK00913.1-4"/>
    <property type="match status" value="1"/>
</dbReference>
<evidence type="ECO:0000313" key="11">
    <source>
        <dbReference type="Proteomes" id="UP000027590"/>
    </source>
</evidence>
<feature type="active site" evidence="8">
    <location>
        <position position="281"/>
    </location>
</feature>
<sequence>MIMIDISFTAAARPEDGNGLSAVLLCHGAEFAQGAVFRQHDEALGGALSRAVSLRDFSGKAGQTLSLTAPSAAVAQFHLLGCAPADDEPQSAGTAARSAGGEAVKLLKASGVEAQDAALLLEAGQAPLAAEIALGAQLGSYRFDRYRTVSSRTPALQALHVVLPDAGQLAEARAGWKELEGLGRSVFLTRDLVNEPANVLFPEEFAQRIKELESLGLEVEVLDRARMEELGFGALLGVAQGSEKPPFTVIMRHRGAAGTDSAPLAFIGKGVTFDSGGISIKPAAGMDEMKMDMGGAAAVVGVMSALARRKAPVNAVGVVGLVENMVSGAAQRPGDIVKSHSGQTIEVLNTDAEGRLVLADLLSYTRQTFEPALMVNLATLTGAIVVALGSDHAGLFSNDDQLASALAQAGEESGETLWRMPMGASYNRRIDSDIADMKNIGGRPGSSILAAEFLKRFVGDTPWAHLDIAGTAWAEQASAITPKGASGFGVRLLDRFVRLHQERTSRH</sequence>
<comment type="function">
    <text evidence="8">Presumably involved in the processing and regular turnover of intracellular proteins. Catalyzes the removal of unsubstituted N-terminal amino acids from various peptides.</text>
</comment>
<dbReference type="InterPro" id="IPR000819">
    <property type="entry name" value="Peptidase_M17_C"/>
</dbReference>
<dbReference type="Gene3D" id="3.40.220.10">
    <property type="entry name" value="Leucine Aminopeptidase, subunit E, domain 1"/>
    <property type="match status" value="1"/>
</dbReference>
<evidence type="ECO:0000256" key="2">
    <source>
        <dbReference type="ARBA" id="ARBA00000967"/>
    </source>
</evidence>
<keyword evidence="4 8" id="KW-0031">Aminopeptidase</keyword>
<protein>
    <recommendedName>
        <fullName evidence="8">Probable cytosol aminopeptidase</fullName>
        <ecNumber evidence="8">3.4.11.1</ecNumber>
    </recommendedName>
    <alternativeName>
        <fullName evidence="8">Leucine aminopeptidase</fullName>
        <shortName evidence="8">LAP</shortName>
        <ecNumber evidence="8">3.4.11.10</ecNumber>
    </alternativeName>
    <alternativeName>
        <fullName evidence="8">Leucyl aminopeptidase</fullName>
    </alternativeName>
</protein>
<proteinExistence type="inferred from homology"/>
<dbReference type="InterPro" id="IPR011356">
    <property type="entry name" value="Leucine_aapep/pepB"/>
</dbReference>
<dbReference type="EC" id="3.4.11.1" evidence="8"/>
<dbReference type="InterPro" id="IPR008283">
    <property type="entry name" value="Peptidase_M17_N"/>
</dbReference>
<keyword evidence="8" id="KW-0479">Metal-binding</keyword>
<comment type="catalytic activity">
    <reaction evidence="2 8">
        <text>Release of an N-terminal amino acid, preferentially leucine, but not glutamic or aspartic acids.</text>
        <dbReference type="EC" id="3.4.11.10"/>
    </reaction>
</comment>
<dbReference type="PANTHER" id="PTHR11963:SF23">
    <property type="entry name" value="CYTOSOL AMINOPEPTIDASE"/>
    <property type="match status" value="1"/>
</dbReference>
<dbReference type="NCBIfam" id="NF002073">
    <property type="entry name" value="PRK00913.1-2"/>
    <property type="match status" value="1"/>
</dbReference>
<dbReference type="AlphaFoldDB" id="A0A7U7IZZ8"/>
<feature type="domain" description="Cytosol aminopeptidase" evidence="9">
    <location>
        <begin position="349"/>
        <end position="356"/>
    </location>
</feature>
<feature type="binding site" evidence="8">
    <location>
        <position position="292"/>
    </location>
    <ligand>
        <name>Mn(2+)</name>
        <dbReference type="ChEBI" id="CHEBI:29035"/>
        <label>2</label>
    </ligand>
</feature>
<dbReference type="InterPro" id="IPR023042">
    <property type="entry name" value="Peptidase_M17_leu_NH2_pept"/>
</dbReference>
<dbReference type="Proteomes" id="UP000027590">
    <property type="component" value="Unassembled WGS sequence"/>
</dbReference>
<dbReference type="GO" id="GO:0005737">
    <property type="term" value="C:cytoplasm"/>
    <property type="evidence" value="ECO:0007669"/>
    <property type="project" value="UniProtKB-SubCell"/>
</dbReference>
<dbReference type="NCBIfam" id="NF002075">
    <property type="entry name" value="PRK00913.2-2"/>
    <property type="match status" value="1"/>
</dbReference>
<dbReference type="SUPFAM" id="SSF53187">
    <property type="entry name" value="Zn-dependent exopeptidases"/>
    <property type="match status" value="1"/>
</dbReference>
<dbReference type="Pfam" id="PF00883">
    <property type="entry name" value="Peptidase_M17"/>
    <property type="match status" value="1"/>
</dbReference>
<feature type="binding site" evidence="8">
    <location>
        <position position="274"/>
    </location>
    <ligand>
        <name>Mn(2+)</name>
        <dbReference type="ChEBI" id="CHEBI:29035"/>
        <label>1</label>
    </ligand>
</feature>
<gene>
    <name evidence="8" type="primary">pepA</name>
    <name evidence="10" type="ORF">SACS_0101</name>
</gene>
<feature type="binding site" evidence="8">
    <location>
        <position position="353"/>
    </location>
    <ligand>
        <name>Mn(2+)</name>
        <dbReference type="ChEBI" id="CHEBI:29035"/>
        <label>1</label>
    </ligand>
</feature>
<evidence type="ECO:0000256" key="3">
    <source>
        <dbReference type="ARBA" id="ARBA00009528"/>
    </source>
</evidence>
<keyword evidence="8" id="KW-0963">Cytoplasm</keyword>
<dbReference type="GO" id="GO:0006508">
    <property type="term" value="P:proteolysis"/>
    <property type="evidence" value="ECO:0007669"/>
    <property type="project" value="UniProtKB-KW"/>
</dbReference>